<dbReference type="GO" id="GO:0016787">
    <property type="term" value="F:hydrolase activity"/>
    <property type="evidence" value="ECO:0007669"/>
    <property type="project" value="UniProtKB-KW"/>
</dbReference>
<dbReference type="InterPro" id="IPR005754">
    <property type="entry name" value="Sortase"/>
</dbReference>
<dbReference type="InterPro" id="IPR042001">
    <property type="entry name" value="Sortase_F"/>
</dbReference>
<dbReference type="EMBL" id="PFNK01000003">
    <property type="protein sequence ID" value="PIZ44240.1"/>
    <property type="molecule type" value="Genomic_DNA"/>
</dbReference>
<proteinExistence type="predicted"/>
<keyword evidence="2" id="KW-0812">Transmembrane</keyword>
<comment type="caution">
    <text evidence="3">The sequence shown here is derived from an EMBL/GenBank/DDBJ whole genome shotgun (WGS) entry which is preliminary data.</text>
</comment>
<evidence type="ECO:0000256" key="1">
    <source>
        <dbReference type="ARBA" id="ARBA00022801"/>
    </source>
</evidence>
<evidence type="ECO:0000256" key="2">
    <source>
        <dbReference type="SAM" id="Phobius"/>
    </source>
</evidence>
<dbReference type="Pfam" id="PF04203">
    <property type="entry name" value="Sortase"/>
    <property type="match status" value="1"/>
</dbReference>
<accession>A0A2M7TEU5</accession>
<reference evidence="4" key="1">
    <citation type="submission" date="2017-09" db="EMBL/GenBank/DDBJ databases">
        <title>Depth-based differentiation of microbial function through sediment-hosted aquifers and enrichment of novel symbionts in the deep terrestrial subsurface.</title>
        <authorList>
            <person name="Probst A.J."/>
            <person name="Ladd B."/>
            <person name="Jarett J.K."/>
            <person name="Geller-Mcgrath D.E."/>
            <person name="Sieber C.M.K."/>
            <person name="Emerson J.B."/>
            <person name="Anantharaman K."/>
            <person name="Thomas B.C."/>
            <person name="Malmstrom R."/>
            <person name="Stieglmeier M."/>
            <person name="Klingl A."/>
            <person name="Woyke T."/>
            <person name="Ryan C.M."/>
            <person name="Banfield J.F."/>
        </authorList>
    </citation>
    <scope>NUCLEOTIDE SEQUENCE [LARGE SCALE GENOMIC DNA]</scope>
</reference>
<keyword evidence="2" id="KW-0472">Membrane</keyword>
<keyword evidence="1" id="KW-0378">Hydrolase</keyword>
<dbReference type="Proteomes" id="UP000229915">
    <property type="component" value="Unassembled WGS sequence"/>
</dbReference>
<sequence>MLFKCRINSMKRRTLISGVFTLLTLYAIILLVIPKKIQAPTSFEGQSIAIIEKSPFKLLTKRDPENVSLVGLGVSAQTEKLAVSASGELSAPIDFSKVGYFDYYRNNLILVGHYDNIDGSPAVFYQLKNITDSDIIEVTANEISVSYKVTEKKEVLESDSTALKSIFKDYEKDTLTLITCGGVWNPDLHKYDKRIIVLAERI</sequence>
<evidence type="ECO:0000313" key="4">
    <source>
        <dbReference type="Proteomes" id="UP000229915"/>
    </source>
</evidence>
<dbReference type="Gene3D" id="2.40.260.10">
    <property type="entry name" value="Sortase"/>
    <property type="match status" value="1"/>
</dbReference>
<dbReference type="AlphaFoldDB" id="A0A2M7TEU5"/>
<organism evidence="3 4">
    <name type="scientific">candidate division WWE3 bacterium CG_4_10_14_0_2_um_filter_42_7</name>
    <dbReference type="NCBI Taxonomy" id="1975073"/>
    <lineage>
        <taxon>Bacteria</taxon>
        <taxon>Katanobacteria</taxon>
    </lineage>
</organism>
<dbReference type="InterPro" id="IPR023365">
    <property type="entry name" value="Sortase_dom-sf"/>
</dbReference>
<dbReference type="SUPFAM" id="SSF63817">
    <property type="entry name" value="Sortase"/>
    <property type="match status" value="1"/>
</dbReference>
<gene>
    <name evidence="3" type="ORF">COY33_00055</name>
</gene>
<evidence type="ECO:0000313" key="3">
    <source>
        <dbReference type="EMBL" id="PIZ44240.1"/>
    </source>
</evidence>
<dbReference type="CDD" id="cd05829">
    <property type="entry name" value="Sortase_F"/>
    <property type="match status" value="1"/>
</dbReference>
<feature type="transmembrane region" description="Helical" evidence="2">
    <location>
        <begin position="12"/>
        <end position="33"/>
    </location>
</feature>
<evidence type="ECO:0008006" key="5">
    <source>
        <dbReference type="Google" id="ProtNLM"/>
    </source>
</evidence>
<protein>
    <recommendedName>
        <fullName evidence="5">Class F sortase</fullName>
    </recommendedName>
</protein>
<keyword evidence="2" id="KW-1133">Transmembrane helix</keyword>
<name>A0A2M7TEU5_UNCKA</name>